<dbReference type="AlphaFoldDB" id="A0A3S3PKG1"/>
<feature type="chain" id="PRO_5018686071" evidence="1">
    <location>
        <begin position="23"/>
        <end position="358"/>
    </location>
</feature>
<dbReference type="InterPro" id="IPR009646">
    <property type="entry name" value="Root_cap"/>
</dbReference>
<evidence type="ECO:0000313" key="3">
    <source>
        <dbReference type="Proteomes" id="UP000283530"/>
    </source>
</evidence>
<dbReference type="EMBL" id="QPKB01000009">
    <property type="protein sequence ID" value="RWR92630.1"/>
    <property type="molecule type" value="Genomic_DNA"/>
</dbReference>
<name>A0A3S3PKG1_9MAGN</name>
<protein>
    <submittedName>
        <fullName evidence="2">Root cap</fullName>
    </submittedName>
</protein>
<evidence type="ECO:0000313" key="2">
    <source>
        <dbReference type="EMBL" id="RWR92630.1"/>
    </source>
</evidence>
<reference evidence="2 3" key="1">
    <citation type="journal article" date="2019" name="Nat. Plants">
        <title>Stout camphor tree genome fills gaps in understanding of flowering plant genome evolution.</title>
        <authorList>
            <person name="Chaw S.M."/>
            <person name="Liu Y.C."/>
            <person name="Wu Y.W."/>
            <person name="Wang H.Y."/>
            <person name="Lin C.I."/>
            <person name="Wu C.S."/>
            <person name="Ke H.M."/>
            <person name="Chang L.Y."/>
            <person name="Hsu C.Y."/>
            <person name="Yang H.T."/>
            <person name="Sudianto E."/>
            <person name="Hsu M.H."/>
            <person name="Wu K.P."/>
            <person name="Wang L.N."/>
            <person name="Leebens-Mack J.H."/>
            <person name="Tsai I.J."/>
        </authorList>
    </citation>
    <scope>NUCLEOTIDE SEQUENCE [LARGE SCALE GENOMIC DNA]</scope>
    <source>
        <strain evidence="3">cv. Chaw 1501</strain>
        <tissue evidence="2">Young leaves</tissue>
    </source>
</reference>
<dbReference type="PANTHER" id="PTHR31656">
    <property type="entry name" value="ROOT CAP DOMAIN-CONTAINING PROTEIN"/>
    <property type="match status" value="1"/>
</dbReference>
<dbReference type="Proteomes" id="UP000283530">
    <property type="component" value="Unassembled WGS sequence"/>
</dbReference>
<organism evidence="2 3">
    <name type="scientific">Cinnamomum micranthum f. kanehirae</name>
    <dbReference type="NCBI Taxonomy" id="337451"/>
    <lineage>
        <taxon>Eukaryota</taxon>
        <taxon>Viridiplantae</taxon>
        <taxon>Streptophyta</taxon>
        <taxon>Embryophyta</taxon>
        <taxon>Tracheophyta</taxon>
        <taxon>Spermatophyta</taxon>
        <taxon>Magnoliopsida</taxon>
        <taxon>Magnoliidae</taxon>
        <taxon>Laurales</taxon>
        <taxon>Lauraceae</taxon>
        <taxon>Cinnamomum</taxon>
    </lineage>
</organism>
<dbReference type="STRING" id="337451.A0A3S3PKG1"/>
<gene>
    <name evidence="2" type="ORF">CKAN_02184800</name>
</gene>
<dbReference type="OrthoDB" id="2012063at2759"/>
<accession>A0A3S3PKG1</accession>
<comment type="caution">
    <text evidence="2">The sequence shown here is derived from an EMBL/GenBank/DDBJ whole genome shotgun (WGS) entry which is preliminary data.</text>
</comment>
<keyword evidence="3" id="KW-1185">Reference proteome</keyword>
<keyword evidence="1" id="KW-0732">Signal</keyword>
<dbReference type="Pfam" id="PF06830">
    <property type="entry name" value="Root_cap"/>
    <property type="match status" value="1"/>
</dbReference>
<proteinExistence type="predicted"/>
<feature type="signal peptide" evidence="1">
    <location>
        <begin position="1"/>
        <end position="22"/>
    </location>
</feature>
<evidence type="ECO:0000256" key="1">
    <source>
        <dbReference type="SAM" id="SignalP"/>
    </source>
</evidence>
<sequence length="358" mass="39730">MNILTPLLSVLFFIPLLGHVHAAGYGSPATGPAPPPPFVVAGKPFPPQSFDCNSKKSKCFGKTIKCPKQCPEFKPADPKAKACFIDCNSPKCEAVCKKRKPNCEGMGAACYDPRFIGGDGIMFYFHGKANEHFTLVSDSNLQINARFIGRRPEGRARDYTWIQSLGLRFDSHTFTLAANKVAKWDDSIDQLHLSYDGAPVHMEEGHLSTWAAPDGHLVMERTARRNSVIVTLPEVVEISVSVVPITEEDDHIHNYQIPADDCFAHLEVQFRFFNLSDKVEGVLGQTYRPDFQNPVKRGVSMPIMGGEYKYKTSGLLSADCKYCTFSQVSIVAEPLALENTWMDCTSKMTNGRGVVCRR</sequence>